<comment type="caution">
    <text evidence="19">The sequence shown here is derived from an EMBL/GenBank/DDBJ whole genome shotgun (WGS) entry which is preliminary data.</text>
</comment>
<keyword evidence="7" id="KW-0547">Nucleotide-binding</keyword>
<dbReference type="GO" id="GO:0005524">
    <property type="term" value="F:ATP binding"/>
    <property type="evidence" value="ECO:0007669"/>
    <property type="project" value="UniProtKB-KW"/>
</dbReference>
<dbReference type="SUPFAM" id="SSF56059">
    <property type="entry name" value="Glutathione synthetase ATP-binding domain-like"/>
    <property type="match status" value="1"/>
</dbReference>
<evidence type="ECO:0000256" key="6">
    <source>
        <dbReference type="ARBA" id="ARBA00022723"/>
    </source>
</evidence>
<evidence type="ECO:0000313" key="19">
    <source>
        <dbReference type="EMBL" id="KAF1383063.1"/>
    </source>
</evidence>
<dbReference type="InterPro" id="IPR005811">
    <property type="entry name" value="SUCC_ACL_C"/>
</dbReference>
<dbReference type="SUPFAM" id="SSF52210">
    <property type="entry name" value="Succinyl-CoA synthetase domains"/>
    <property type="match status" value="1"/>
</dbReference>
<dbReference type="Gene3D" id="3.40.50.261">
    <property type="entry name" value="Succinyl-CoA synthetase domains"/>
    <property type="match status" value="1"/>
</dbReference>
<evidence type="ECO:0000256" key="8">
    <source>
        <dbReference type="ARBA" id="ARBA00022840"/>
    </source>
</evidence>
<dbReference type="EC" id="6.2.1.5" evidence="12"/>
<evidence type="ECO:0000313" key="20">
    <source>
        <dbReference type="Proteomes" id="UP000465112"/>
    </source>
</evidence>
<evidence type="ECO:0000256" key="1">
    <source>
        <dbReference type="ARBA" id="ARBA00001946"/>
    </source>
</evidence>
<evidence type="ECO:0000256" key="4">
    <source>
        <dbReference type="ARBA" id="ARBA00022532"/>
    </source>
</evidence>
<dbReference type="PANTHER" id="PTHR11815">
    <property type="entry name" value="SUCCINYL-COA SYNTHETASE BETA CHAIN"/>
    <property type="match status" value="1"/>
</dbReference>
<dbReference type="GO" id="GO:0042709">
    <property type="term" value="C:succinate-CoA ligase complex"/>
    <property type="evidence" value="ECO:0007669"/>
    <property type="project" value="TreeGrafter"/>
</dbReference>
<keyword evidence="9" id="KW-0460">Magnesium</keyword>
<evidence type="ECO:0000256" key="5">
    <source>
        <dbReference type="ARBA" id="ARBA00022598"/>
    </source>
</evidence>
<gene>
    <name evidence="19" type="ORF">PFLUV_G00150410</name>
</gene>
<evidence type="ECO:0000259" key="18">
    <source>
        <dbReference type="Pfam" id="PF08442"/>
    </source>
</evidence>
<accession>A0A6A5F2S8</accession>
<keyword evidence="10" id="KW-0809">Transit peptide</keyword>
<dbReference type="Pfam" id="PF08442">
    <property type="entry name" value="ATP-grasp_2"/>
    <property type="match status" value="1"/>
</dbReference>
<evidence type="ECO:0000256" key="2">
    <source>
        <dbReference type="ARBA" id="ARBA00004173"/>
    </source>
</evidence>
<keyword evidence="5" id="KW-0436">Ligase</keyword>
<keyword evidence="11" id="KW-0496">Mitochondrion</keyword>
<dbReference type="GO" id="GO:0004775">
    <property type="term" value="F:succinate-CoA ligase (ADP-forming) activity"/>
    <property type="evidence" value="ECO:0007669"/>
    <property type="project" value="UniProtKB-EC"/>
</dbReference>
<evidence type="ECO:0000256" key="9">
    <source>
        <dbReference type="ARBA" id="ARBA00022842"/>
    </source>
</evidence>
<feature type="region of interest" description="Disordered" evidence="16">
    <location>
        <begin position="92"/>
        <end position="113"/>
    </location>
</feature>
<dbReference type="GO" id="GO:0006104">
    <property type="term" value="P:succinyl-CoA metabolic process"/>
    <property type="evidence" value="ECO:0007669"/>
    <property type="project" value="TreeGrafter"/>
</dbReference>
<dbReference type="PANTHER" id="PTHR11815:SF1">
    <property type="entry name" value="SUCCINATE--COA LIGASE [ADP-FORMING] SUBUNIT BETA, MITOCHONDRIAL"/>
    <property type="match status" value="1"/>
</dbReference>
<keyword evidence="6" id="KW-0479">Metal-binding</keyword>
<comment type="cofactor">
    <cofactor evidence="1">
        <name>Mg(2+)</name>
        <dbReference type="ChEBI" id="CHEBI:18420"/>
    </cofactor>
</comment>
<dbReference type="Proteomes" id="UP000465112">
    <property type="component" value="Chromosome 12"/>
</dbReference>
<protein>
    <recommendedName>
        <fullName evidence="12">succinate--CoA ligase (ADP-forming)</fullName>
        <ecNumber evidence="12">6.2.1.5</ecNumber>
    </recommendedName>
    <alternativeName>
        <fullName evidence="15">Succinyl-CoA synthetase beta chain</fullName>
    </alternativeName>
</protein>
<organism evidence="19 20">
    <name type="scientific">Perca fluviatilis</name>
    <name type="common">European perch</name>
    <dbReference type="NCBI Taxonomy" id="8168"/>
    <lineage>
        <taxon>Eukaryota</taxon>
        <taxon>Metazoa</taxon>
        <taxon>Chordata</taxon>
        <taxon>Craniata</taxon>
        <taxon>Vertebrata</taxon>
        <taxon>Euteleostomi</taxon>
        <taxon>Actinopterygii</taxon>
        <taxon>Neopterygii</taxon>
        <taxon>Teleostei</taxon>
        <taxon>Neoteleostei</taxon>
        <taxon>Acanthomorphata</taxon>
        <taxon>Eupercaria</taxon>
        <taxon>Perciformes</taxon>
        <taxon>Percoidei</taxon>
        <taxon>Percidae</taxon>
        <taxon>Percinae</taxon>
        <taxon>Perca</taxon>
    </lineage>
</organism>
<dbReference type="FunFam" id="3.30.1490.20:FF:000040">
    <property type="entry name" value="Succinate--CoA ligase [ADP-forming] subunit beta mitochondrial"/>
    <property type="match status" value="1"/>
</dbReference>
<evidence type="ECO:0000256" key="14">
    <source>
        <dbReference type="ARBA" id="ARBA00054304"/>
    </source>
</evidence>
<comment type="catalytic activity">
    <reaction evidence="13">
        <text>succinate + ATP + CoA = succinyl-CoA + ADP + phosphate</text>
        <dbReference type="Rhea" id="RHEA:17661"/>
        <dbReference type="ChEBI" id="CHEBI:30031"/>
        <dbReference type="ChEBI" id="CHEBI:30616"/>
        <dbReference type="ChEBI" id="CHEBI:43474"/>
        <dbReference type="ChEBI" id="CHEBI:57287"/>
        <dbReference type="ChEBI" id="CHEBI:57292"/>
        <dbReference type="ChEBI" id="CHEBI:456216"/>
        <dbReference type="EC" id="6.2.1.5"/>
    </reaction>
</comment>
<dbReference type="InterPro" id="IPR016102">
    <property type="entry name" value="Succinyl-CoA_synth-like"/>
</dbReference>
<evidence type="ECO:0000259" key="17">
    <source>
        <dbReference type="Pfam" id="PF00549"/>
    </source>
</evidence>
<dbReference type="InterPro" id="IPR013815">
    <property type="entry name" value="ATP_grasp_subdomain_1"/>
</dbReference>
<dbReference type="EMBL" id="VHII01000012">
    <property type="protein sequence ID" value="KAF1383063.1"/>
    <property type="molecule type" value="Genomic_DNA"/>
</dbReference>
<evidence type="ECO:0000256" key="15">
    <source>
        <dbReference type="ARBA" id="ARBA00082254"/>
    </source>
</evidence>
<feature type="domain" description="ATP-grasp fold succinyl-CoA synthetase-type" evidence="18">
    <location>
        <begin position="121"/>
        <end position="297"/>
    </location>
</feature>
<name>A0A6A5F2S8_PERFL</name>
<comment type="pathway">
    <text evidence="3">Carbohydrate metabolism; tricarboxylic acid cycle; succinate from succinyl-CoA (ligase route): step 1/1.</text>
</comment>
<dbReference type="FunFam" id="3.40.50.261:FF:000001">
    <property type="entry name" value="Succinate--CoA ligase [ADP-forming] subunit beta"/>
    <property type="match status" value="1"/>
</dbReference>
<dbReference type="GO" id="GO:0046872">
    <property type="term" value="F:metal ion binding"/>
    <property type="evidence" value="ECO:0007669"/>
    <property type="project" value="UniProtKB-KW"/>
</dbReference>
<evidence type="ECO:0000256" key="10">
    <source>
        <dbReference type="ARBA" id="ARBA00022946"/>
    </source>
</evidence>
<evidence type="ECO:0000256" key="12">
    <source>
        <dbReference type="ARBA" id="ARBA00044045"/>
    </source>
</evidence>
<dbReference type="FunFam" id="3.30.470.20:FF:000002">
    <property type="entry name" value="Succinate--CoA ligase [ADP-forming] subunit beta"/>
    <property type="match status" value="1"/>
</dbReference>
<dbReference type="GO" id="GO:0005739">
    <property type="term" value="C:mitochondrion"/>
    <property type="evidence" value="ECO:0007669"/>
    <property type="project" value="UniProtKB-SubCell"/>
</dbReference>
<proteinExistence type="predicted"/>
<dbReference type="AlphaFoldDB" id="A0A6A5F2S8"/>
<evidence type="ECO:0000256" key="7">
    <source>
        <dbReference type="ARBA" id="ARBA00022741"/>
    </source>
</evidence>
<dbReference type="Gene3D" id="3.30.1490.20">
    <property type="entry name" value="ATP-grasp fold, A domain"/>
    <property type="match status" value="1"/>
</dbReference>
<sequence>MKAALGKADFAVHHACALITPLTKRGDMATSLICSRLTASLRHSGARNTISSASKVLGGPAGLFGGHVSQQQRSLSLHEYMSIGSASESCTARRARMGSASEGGLPASLQMRSPSAGTKSQFSLCGTKDLVVKAQVLAGGRGKGTFEGGLKGGVRIVYSPEEARDISSQMIGRKLYTKQTGEAGRICNQVFICERRYPRREYYFAITMERSYQGPVLIGSSQGGVNIEDVAAESPEAIVKEPIDIVEGIKMEQAVRVAKEMGFPAALVNEAAENMVKLYNLFIKYDASMVEINPMVEDASGIVNGAGLAMATMDIIKLHGGTPANFLDVGGGATAHQVTEAFKLITSDRKVQAILVNIFGGIMRCDVIAQGIIMAVRDLDLKIPIVVRLQGTRVDDAKALIAASPLKILACDDLDEAAKMVVKLSEIVSLAKEAQVDITFQLPI</sequence>
<dbReference type="InterPro" id="IPR013650">
    <property type="entry name" value="ATP-grasp_succ-CoA_synth-type"/>
</dbReference>
<dbReference type="Pfam" id="PF00549">
    <property type="entry name" value="Ligase_CoA"/>
    <property type="match status" value="1"/>
</dbReference>
<dbReference type="UniPathway" id="UPA00223">
    <property type="reaction ID" value="UER00999"/>
</dbReference>
<comment type="function">
    <text evidence="14">ATP-specific succinyl-CoA synthetase functions in the citric acid cycle (TCA), coupling the hydrolysis of succinyl-CoA to the synthesis of ATP and thus represents the only step of substrate-level phosphorylation in the TCA. The beta subunit provides nucleotide specificity of the enzyme and binds the substrate succinate, while the binding sites for coenzyme A and phosphate are found in the alpha subunit.</text>
</comment>
<keyword evidence="8" id="KW-0067">ATP-binding</keyword>
<evidence type="ECO:0000256" key="13">
    <source>
        <dbReference type="ARBA" id="ARBA00050456"/>
    </source>
</evidence>
<evidence type="ECO:0000256" key="3">
    <source>
        <dbReference type="ARBA" id="ARBA00005064"/>
    </source>
</evidence>
<keyword evidence="20" id="KW-1185">Reference proteome</keyword>
<dbReference type="GO" id="GO:0006099">
    <property type="term" value="P:tricarboxylic acid cycle"/>
    <property type="evidence" value="ECO:0007669"/>
    <property type="project" value="UniProtKB-UniPathway"/>
</dbReference>
<keyword evidence="4" id="KW-0816">Tricarboxylic acid cycle</keyword>
<feature type="domain" description="ATP-citrate synthase/succinyl-CoA ligase C-terminal" evidence="17">
    <location>
        <begin position="302"/>
        <end position="422"/>
    </location>
</feature>
<comment type="subcellular location">
    <subcellularLocation>
        <location evidence="2">Mitochondrion</location>
    </subcellularLocation>
</comment>
<reference evidence="19 20" key="1">
    <citation type="submission" date="2019-06" db="EMBL/GenBank/DDBJ databases">
        <title>A chromosome-scale genome assembly of the European perch, Perca fluviatilis.</title>
        <authorList>
            <person name="Roques C."/>
            <person name="Zahm M."/>
            <person name="Cabau C."/>
            <person name="Klopp C."/>
            <person name="Bouchez O."/>
            <person name="Donnadieu C."/>
            <person name="Kuhl H."/>
            <person name="Gislard M."/>
            <person name="Guendouz S."/>
            <person name="Journot L."/>
            <person name="Haffray P."/>
            <person name="Bestin A."/>
            <person name="Morvezen R."/>
            <person name="Feron R."/>
            <person name="Wen M."/>
            <person name="Jouanno E."/>
            <person name="Herpin A."/>
            <person name="Schartl M."/>
            <person name="Postlethwait J."/>
            <person name="Schaerlinger B."/>
            <person name="Chardard D."/>
            <person name="Lecocq T."/>
            <person name="Poncet C."/>
            <person name="Jaffrelo L."/>
            <person name="Lampietro C."/>
            <person name="Guiguen Y."/>
        </authorList>
    </citation>
    <scope>NUCLEOTIDE SEQUENCE [LARGE SCALE GENOMIC DNA]</scope>
    <source>
        <tissue evidence="19">Blood</tissue>
    </source>
</reference>
<evidence type="ECO:0000256" key="11">
    <source>
        <dbReference type="ARBA" id="ARBA00023128"/>
    </source>
</evidence>
<evidence type="ECO:0000256" key="16">
    <source>
        <dbReference type="SAM" id="MobiDB-lite"/>
    </source>
</evidence>